<evidence type="ECO:0000313" key="2">
    <source>
        <dbReference type="EMBL" id="JAC27065.1"/>
    </source>
</evidence>
<organism evidence="2">
    <name type="scientific">Amblyomma parvum</name>
    <name type="common">South American tick</name>
    <dbReference type="NCBI Taxonomy" id="251391"/>
    <lineage>
        <taxon>Eukaryota</taxon>
        <taxon>Metazoa</taxon>
        <taxon>Ecdysozoa</taxon>
        <taxon>Arthropoda</taxon>
        <taxon>Chelicerata</taxon>
        <taxon>Arachnida</taxon>
        <taxon>Acari</taxon>
        <taxon>Parasitiformes</taxon>
        <taxon>Ixodida</taxon>
        <taxon>Ixodoidea</taxon>
        <taxon>Ixodidae</taxon>
        <taxon>Amblyomminae</taxon>
        <taxon>Amblyomma</taxon>
    </lineage>
</organism>
<keyword evidence="1" id="KW-0732">Signal</keyword>
<sequence length="67" mass="7721">MLLLLLYTISMLPSSISQPVPVVCFFFFLFTGCFHVANPFLESELPHTQERVVNITNLMPMWPLSMM</sequence>
<dbReference type="EMBL" id="GBBL01000255">
    <property type="protein sequence ID" value="JAC27065.1"/>
    <property type="molecule type" value="mRNA"/>
</dbReference>
<protein>
    <submittedName>
        <fullName evidence="2">Putative secreted protein</fullName>
    </submittedName>
</protein>
<feature type="chain" id="PRO_5001518029" evidence="1">
    <location>
        <begin position="18"/>
        <end position="67"/>
    </location>
</feature>
<accession>A0A023G2E5</accession>
<proteinExistence type="evidence at transcript level"/>
<reference evidence="2" key="1">
    <citation type="submission" date="2014-03" db="EMBL/GenBank/DDBJ databases">
        <title>The sialotranscriptome of Amblyomma triste, Amblyomma parvum and Amblyomma cajennense ticks, uncovered by 454-based RNA-seq.</title>
        <authorList>
            <person name="Garcia G.R."/>
            <person name="Gardinassi L.G."/>
            <person name="Ribeiro J.M."/>
            <person name="Anatrielo E."/>
            <person name="Ferreira B.R."/>
            <person name="Moreira H.N."/>
            <person name="Mafra C."/>
            <person name="Olegario M.M."/>
            <person name="Szabo P.J."/>
            <person name="Miranda-Santos I.K."/>
            <person name="Maruyama S.R."/>
        </authorList>
    </citation>
    <scope>NUCLEOTIDE SEQUENCE</scope>
    <source>
        <strain evidence="2">Araguapaz</strain>
        <tissue evidence="2">Salivary glands</tissue>
    </source>
</reference>
<name>A0A023G2E5_AMBPA</name>
<feature type="signal peptide" evidence="1">
    <location>
        <begin position="1"/>
        <end position="17"/>
    </location>
</feature>
<dbReference type="AlphaFoldDB" id="A0A023G2E5"/>
<evidence type="ECO:0000256" key="1">
    <source>
        <dbReference type="SAM" id="SignalP"/>
    </source>
</evidence>